<dbReference type="AlphaFoldDB" id="A0A1I7E1U7"/>
<dbReference type="Proteomes" id="UP000182466">
    <property type="component" value="Unassembled WGS sequence"/>
</dbReference>
<dbReference type="GO" id="GO:0016491">
    <property type="term" value="F:oxidoreductase activity"/>
    <property type="evidence" value="ECO:0007669"/>
    <property type="project" value="InterPro"/>
</dbReference>
<keyword evidence="4" id="KW-1185">Reference proteome</keyword>
<dbReference type="InterPro" id="IPR029479">
    <property type="entry name" value="Nitroreductase"/>
</dbReference>
<dbReference type="Pfam" id="PF04230">
    <property type="entry name" value="PS_pyruv_trans"/>
    <property type="match status" value="1"/>
</dbReference>
<accession>A0A1I7E1U7</accession>
<evidence type="ECO:0000313" key="4">
    <source>
        <dbReference type="Proteomes" id="UP000182466"/>
    </source>
</evidence>
<dbReference type="InterPro" id="IPR007345">
    <property type="entry name" value="Polysacch_pyruvyl_Trfase"/>
</dbReference>
<dbReference type="InterPro" id="IPR050627">
    <property type="entry name" value="Nitroreductase/BluB"/>
</dbReference>
<feature type="domain" description="Nitroreductase" evidence="1">
    <location>
        <begin position="703"/>
        <end position="846"/>
    </location>
</feature>
<dbReference type="Gene3D" id="3.40.109.10">
    <property type="entry name" value="NADH Oxidase"/>
    <property type="match status" value="1"/>
</dbReference>
<dbReference type="OrthoDB" id="9799278at2"/>
<proteinExistence type="predicted"/>
<dbReference type="PANTHER" id="PTHR23026">
    <property type="entry name" value="NADPH NITROREDUCTASE"/>
    <property type="match status" value="1"/>
</dbReference>
<name>A0A1I7E1U7_9RHOB</name>
<dbReference type="InterPro" id="IPR000415">
    <property type="entry name" value="Nitroreductase-like"/>
</dbReference>
<feature type="domain" description="Polysaccharide pyruvyl transferase" evidence="2">
    <location>
        <begin position="21"/>
        <end position="300"/>
    </location>
</feature>
<dbReference type="Pfam" id="PF00881">
    <property type="entry name" value="Nitroreductase"/>
    <property type="match status" value="1"/>
</dbReference>
<dbReference type="SUPFAM" id="SSF55469">
    <property type="entry name" value="FMN-dependent nitroreductase-like"/>
    <property type="match status" value="1"/>
</dbReference>
<dbReference type="RefSeq" id="WP_074920748.1">
    <property type="nucleotide sequence ID" value="NZ_FPAW01000041.1"/>
</dbReference>
<sequence length="873" mass="97658">MTAQRKNKYDVGILGWWYGKNYGSILTYYGLNRAIENLGYSVLMVHEPLGYNGYRVAWPDDILSMKFAKRVGYNFTKQEHYSKTPLLNEQAETFVVGSDQLWNPLIGRVNDDLFLDFVSPENRRVAYGTSFGNRGIGKFKPEFIEKHTENLKKFDAISVREGYAVNTAKDVFDVKATLVVDPVFLLPRTDYEALAEQATTKVSGDYLAVFFLDPSPEKKTVALATADKLGLKKIVIIPNPDGDRDLVSQLYNDDRFEILAEDSPENFLHAYKQARYVITDSFHGSIFAAIFKKPFSSIYNTKRGVDRFKNLMNSLGFGDSRRVYETDSVENIHENQNVSFDIDFTKANKYIETERKKSLHWLKAALSGQSAQSGPLGFLGGIKEKRQSWGLSKDRIHEDDSDLVDRPKFSANNAAWRITSKKNATELTVAPSDAIRGNLVWCDLPFPLLKQAAYRMKIKWTVRTTGNAINLHIRNEETGKFRVIGTVAIKGRKNVSRTDTVEFIVPEEGFTQFMLGAVHFTGEHAGAEVERIAVQEIPVAAIKPVKKAPGHAEVALDLALKDNERFVKAHAQSTVSRDIIGARARLMFHAHAIEKGLSRSDFRAGFGKIAVPGLAKEMNGWIAMGRGVEDPFFRAAASVMRVYFERHKSLNVDVSEFWRLFNASAQSLITKADDTDGGVLAAGSVREAKVETNQDRNFLDVVYGRRSVREFTSAPVHNEDIRRAVQIAMQAPSVCNRQGARVHLFEDASRIKAALDLQGGFSGYKMPPKLLLVTCDLSAFLFAAERNQPFIDGGLFMMTLLLGLEQLGLGSCSLNTAMNAEREQTIRRILGIPENEIFIAFVAVGHVDPTVLTPQSKRIPVDEVLVQHTETKA</sequence>
<dbReference type="PANTHER" id="PTHR23026:SF123">
    <property type="entry name" value="NAD(P)H NITROREDUCTASE RV3131-RELATED"/>
    <property type="match status" value="1"/>
</dbReference>
<dbReference type="STRING" id="999627.SAMN05216236_14115"/>
<dbReference type="EMBL" id="FPAW01000041">
    <property type="protein sequence ID" value="SFU17918.1"/>
    <property type="molecule type" value="Genomic_DNA"/>
</dbReference>
<evidence type="ECO:0000259" key="1">
    <source>
        <dbReference type="Pfam" id="PF00881"/>
    </source>
</evidence>
<reference evidence="3 4" key="1">
    <citation type="submission" date="2016-10" db="EMBL/GenBank/DDBJ databases">
        <authorList>
            <person name="de Groot N.N."/>
        </authorList>
    </citation>
    <scope>NUCLEOTIDE SEQUENCE [LARGE SCALE GENOMIC DNA]</scope>
    <source>
        <strain evidence="3 4">CGMCC 1.10959</strain>
    </source>
</reference>
<evidence type="ECO:0000313" key="3">
    <source>
        <dbReference type="EMBL" id="SFU17918.1"/>
    </source>
</evidence>
<evidence type="ECO:0000259" key="2">
    <source>
        <dbReference type="Pfam" id="PF04230"/>
    </source>
</evidence>
<gene>
    <name evidence="3" type="ORF">SAMN05216236_14115</name>
</gene>
<organism evidence="3 4">
    <name type="scientific">Sedimentitalea nanhaiensis</name>
    <dbReference type="NCBI Taxonomy" id="999627"/>
    <lineage>
        <taxon>Bacteria</taxon>
        <taxon>Pseudomonadati</taxon>
        <taxon>Pseudomonadota</taxon>
        <taxon>Alphaproteobacteria</taxon>
        <taxon>Rhodobacterales</taxon>
        <taxon>Paracoccaceae</taxon>
        <taxon>Sedimentitalea</taxon>
    </lineage>
</organism>
<protein>
    <submittedName>
        <fullName evidence="3">Nitroreductase</fullName>
    </submittedName>
</protein>